<dbReference type="EMBL" id="LAJY01000047">
    <property type="protein sequence ID" value="KJV10780.1"/>
    <property type="molecule type" value="Genomic_DNA"/>
</dbReference>
<comment type="caution">
    <text evidence="1">The sequence shown here is derived from an EMBL/GenBank/DDBJ whole genome shotgun (WGS) entry which is preliminary data.</text>
</comment>
<organism evidence="1 2">
    <name type="scientific">Elstera litoralis</name>
    <dbReference type="NCBI Taxonomy" id="552518"/>
    <lineage>
        <taxon>Bacteria</taxon>
        <taxon>Pseudomonadati</taxon>
        <taxon>Pseudomonadota</taxon>
        <taxon>Alphaproteobacteria</taxon>
        <taxon>Rhodospirillales</taxon>
        <taxon>Rhodospirillaceae</taxon>
        <taxon>Elstera</taxon>
    </lineage>
</organism>
<evidence type="ECO:0000313" key="1">
    <source>
        <dbReference type="EMBL" id="KJV10780.1"/>
    </source>
</evidence>
<accession>A0A0F3IVK1</accession>
<keyword evidence="2" id="KW-1185">Reference proteome</keyword>
<dbReference type="OrthoDB" id="9841740at2"/>
<dbReference type="Proteomes" id="UP000033774">
    <property type="component" value="Unassembled WGS sequence"/>
</dbReference>
<evidence type="ECO:0000313" key="2">
    <source>
        <dbReference type="Proteomes" id="UP000033774"/>
    </source>
</evidence>
<reference evidence="1 2" key="1">
    <citation type="submission" date="2015-03" db="EMBL/GenBank/DDBJ databases">
        <title>Draft genome sequence of Elstera litoralis.</title>
        <authorList>
            <person name="Rahalkar M.C."/>
            <person name="Dhakephalkar P.K."/>
            <person name="Pore S.D."/>
            <person name="Arora P."/>
            <person name="Kapse N.G."/>
            <person name="Pandit P.S."/>
        </authorList>
    </citation>
    <scope>NUCLEOTIDE SEQUENCE [LARGE SCALE GENOMIC DNA]</scope>
    <source>
        <strain evidence="1 2">Dia-1</strain>
    </source>
</reference>
<proteinExistence type="predicted"/>
<sequence>MDETALASFFAQQRLAIIEGYIKAGRAFEGLSPEELQIAWRESFIALADDPSYGPILSRIAGLESEFGLRHTAPDFTGLEDTMAQLQTRMAEQYRKEAEADPEMFAEFTASLEAEIEAAALPVPKEQQN</sequence>
<name>A0A0F3IVK1_9PROT</name>
<dbReference type="RefSeq" id="WP_045774512.1">
    <property type="nucleotide sequence ID" value="NZ_LAJY01000047.1"/>
</dbReference>
<protein>
    <submittedName>
        <fullName evidence="1">Uncharacterized protein</fullName>
    </submittedName>
</protein>
<dbReference type="AlphaFoldDB" id="A0A0F3IVK1"/>
<gene>
    <name evidence="1" type="ORF">VZ95_02725</name>
</gene>